<reference evidence="1" key="2">
    <citation type="submission" date="2015-06" db="UniProtKB">
        <authorList>
            <consortium name="EnsemblMetazoa"/>
        </authorList>
    </citation>
    <scope>IDENTIFICATION</scope>
</reference>
<accession>T1JWS2</accession>
<evidence type="ECO:0000313" key="1">
    <source>
        <dbReference type="EnsemblMetazoa" id="tetur02g09280.1"/>
    </source>
</evidence>
<keyword evidence="2" id="KW-1185">Reference proteome</keyword>
<name>T1JWS2_TETUR</name>
<dbReference type="HOGENOM" id="CLU_3280115_0_0_1"/>
<dbReference type="AlphaFoldDB" id="T1JWS2"/>
<evidence type="ECO:0000313" key="2">
    <source>
        <dbReference type="Proteomes" id="UP000015104"/>
    </source>
</evidence>
<dbReference type="EMBL" id="CAEY01000815">
    <property type="status" value="NOT_ANNOTATED_CDS"/>
    <property type="molecule type" value="Genomic_DNA"/>
</dbReference>
<dbReference type="Proteomes" id="UP000015104">
    <property type="component" value="Unassembled WGS sequence"/>
</dbReference>
<organism evidence="1 2">
    <name type="scientific">Tetranychus urticae</name>
    <name type="common">Two-spotted spider mite</name>
    <dbReference type="NCBI Taxonomy" id="32264"/>
    <lineage>
        <taxon>Eukaryota</taxon>
        <taxon>Metazoa</taxon>
        <taxon>Ecdysozoa</taxon>
        <taxon>Arthropoda</taxon>
        <taxon>Chelicerata</taxon>
        <taxon>Arachnida</taxon>
        <taxon>Acari</taxon>
        <taxon>Acariformes</taxon>
        <taxon>Trombidiformes</taxon>
        <taxon>Prostigmata</taxon>
        <taxon>Eleutherengona</taxon>
        <taxon>Raphignathae</taxon>
        <taxon>Tetranychoidea</taxon>
        <taxon>Tetranychidae</taxon>
        <taxon>Tetranychus</taxon>
    </lineage>
</organism>
<dbReference type="EnsemblMetazoa" id="tetur02g09280.1">
    <property type="protein sequence ID" value="tetur02g09280.1"/>
    <property type="gene ID" value="tetur02g09280"/>
</dbReference>
<proteinExistence type="predicted"/>
<protein>
    <submittedName>
        <fullName evidence="1">Uncharacterized protein</fullName>
    </submittedName>
</protein>
<reference evidence="2" key="1">
    <citation type="submission" date="2011-08" db="EMBL/GenBank/DDBJ databases">
        <authorList>
            <person name="Rombauts S."/>
        </authorList>
    </citation>
    <scope>NUCLEOTIDE SEQUENCE</scope>
    <source>
        <strain evidence="2">London</strain>
    </source>
</reference>
<sequence length="41" mass="4829">MPLCGQVNELYWIPCQFQLYHDKAWQNGVTYLNLQRGKGSK</sequence>